<name>A0A0G0QMA3_9BACT</name>
<evidence type="ECO:0000313" key="2">
    <source>
        <dbReference type="Proteomes" id="UP000034246"/>
    </source>
</evidence>
<evidence type="ECO:0000313" key="1">
    <source>
        <dbReference type="EMBL" id="KKR11520.1"/>
    </source>
</evidence>
<sequence length="119" mass="13426">MPKEQVLEHNAQYIREYFSGITNLNEAAGAVIANLKRLRKVKHRDGGLMYPRLDSDLFFDNLCRLFVVVNHGGAETIPEANKKGCVNKGAICEACGNLYFVDGKFHCDLDRRDSQYFVG</sequence>
<dbReference type="AlphaFoldDB" id="A0A0G0QMA3"/>
<dbReference type="EMBL" id="LBWP01000006">
    <property type="protein sequence ID" value="KKR11520.1"/>
    <property type="molecule type" value="Genomic_DNA"/>
</dbReference>
<organism evidence="1 2">
    <name type="scientific">Candidatus Woesebacteria bacterium GW2011_GWA1_39_21</name>
    <dbReference type="NCBI Taxonomy" id="1618550"/>
    <lineage>
        <taxon>Bacteria</taxon>
        <taxon>Candidatus Woeseibacteriota</taxon>
    </lineage>
</organism>
<reference evidence="1 2" key="1">
    <citation type="journal article" date="2015" name="Nature">
        <title>rRNA introns, odd ribosomes, and small enigmatic genomes across a large radiation of phyla.</title>
        <authorList>
            <person name="Brown C.T."/>
            <person name="Hug L.A."/>
            <person name="Thomas B.C."/>
            <person name="Sharon I."/>
            <person name="Castelle C.J."/>
            <person name="Singh A."/>
            <person name="Wilkins M.J."/>
            <person name="Williams K.H."/>
            <person name="Banfield J.F."/>
        </authorList>
    </citation>
    <scope>NUCLEOTIDE SEQUENCE [LARGE SCALE GENOMIC DNA]</scope>
</reference>
<dbReference type="STRING" id="1618550.UT39_C0006G0026"/>
<proteinExistence type="predicted"/>
<protein>
    <submittedName>
        <fullName evidence="1">Uncharacterized protein</fullName>
    </submittedName>
</protein>
<accession>A0A0G0QMA3</accession>
<dbReference type="Proteomes" id="UP000034246">
    <property type="component" value="Unassembled WGS sequence"/>
</dbReference>
<comment type="caution">
    <text evidence="1">The sequence shown here is derived from an EMBL/GenBank/DDBJ whole genome shotgun (WGS) entry which is preliminary data.</text>
</comment>
<gene>
    <name evidence="1" type="ORF">UT39_C0006G0026</name>
</gene>